<evidence type="ECO:0000256" key="3">
    <source>
        <dbReference type="HAMAP-Rule" id="MF_00839"/>
    </source>
</evidence>
<dbReference type="Gene3D" id="3.30.505.50">
    <property type="entry name" value="Sigma 54 modulation/S30EA ribosomal protein, C-terminal domain"/>
    <property type="match status" value="1"/>
</dbReference>
<evidence type="ECO:0000313" key="6">
    <source>
        <dbReference type="EMBL" id="TQM67395.1"/>
    </source>
</evidence>
<comment type="subunit">
    <text evidence="3">Interacts with 100S ribosomes.</text>
</comment>
<name>A0A543I9Z3_9ACTN</name>
<accession>A0A543I9Z3</accession>
<dbReference type="SUPFAM" id="SSF69754">
    <property type="entry name" value="Ribosome binding protein Y (YfiA homologue)"/>
    <property type="match status" value="1"/>
</dbReference>
<dbReference type="InterPro" id="IPR032528">
    <property type="entry name" value="Ribosom_S30AE_C"/>
</dbReference>
<dbReference type="InterPro" id="IPR003489">
    <property type="entry name" value="RHF/RaiA"/>
</dbReference>
<evidence type="ECO:0000256" key="1">
    <source>
        <dbReference type="ARBA" id="ARBA00022490"/>
    </source>
</evidence>
<feature type="compositionally biased region" description="Basic residues" evidence="4">
    <location>
        <begin position="126"/>
        <end position="135"/>
    </location>
</feature>
<dbReference type="HAMAP" id="MF_00839">
    <property type="entry name" value="HPF"/>
    <property type="match status" value="1"/>
</dbReference>
<protein>
    <recommendedName>
        <fullName evidence="3">Ribosome hibernation promoting factor</fullName>
        <shortName evidence="3">HPF</shortName>
    </recommendedName>
</protein>
<feature type="region of interest" description="Disordered" evidence="4">
    <location>
        <begin position="122"/>
        <end position="183"/>
    </location>
</feature>
<keyword evidence="2 3" id="KW-0810">Translation regulation</keyword>
<dbReference type="Pfam" id="PF16321">
    <property type="entry name" value="Ribosom_S30AE_C"/>
    <property type="match status" value="1"/>
</dbReference>
<dbReference type="PANTHER" id="PTHR33231:SF1">
    <property type="entry name" value="30S RIBOSOMAL PROTEIN"/>
    <property type="match status" value="1"/>
</dbReference>
<keyword evidence="6" id="KW-0687">Ribonucleoprotein</keyword>
<sequence>MVQVTENGKDFIKDPRQADSQPGEGGSRVNITVRGRHTEVNDRFRRHVDNKLAKIERLNQKVIRVDVEVSEEHNPRLADQRERVELTIRSRGPVIRAEAAADDRYGALDLALDKLESRLRRDAERRKGHGGKGRAKLATMETLPEALPEPVKTAPEPAGRKAAAATKAPKAPQDENVVPIPMDGDGPLVVREKYHKAEPMGIEQALFEMELVGHDFFLYRDKANGHPSVVYRRRGWDYGVIRLVEE</sequence>
<comment type="similarity">
    <text evidence="3">Belongs to the HPF/YfiA ribosome-associated protein family. Long HPF subfamily.</text>
</comment>
<keyword evidence="1 3" id="KW-0963">Cytoplasm</keyword>
<dbReference type="Proteomes" id="UP000316706">
    <property type="component" value="Unassembled WGS sequence"/>
</dbReference>
<evidence type="ECO:0000259" key="5">
    <source>
        <dbReference type="Pfam" id="PF16321"/>
    </source>
</evidence>
<comment type="caution">
    <text evidence="6">The sequence shown here is derived from an EMBL/GenBank/DDBJ whole genome shotgun (WGS) entry which is preliminary data.</text>
</comment>
<comment type="function">
    <text evidence="3">Required for dimerization of active 70S ribosomes into 100S ribosomes in stationary phase; 100S ribosomes are translationally inactive and sometimes present during exponential growth.</text>
</comment>
<keyword evidence="6" id="KW-0689">Ribosomal protein</keyword>
<keyword evidence="7" id="KW-1185">Reference proteome</keyword>
<dbReference type="GO" id="GO:0043024">
    <property type="term" value="F:ribosomal small subunit binding"/>
    <property type="evidence" value="ECO:0007669"/>
    <property type="project" value="TreeGrafter"/>
</dbReference>
<dbReference type="Gene3D" id="3.30.160.100">
    <property type="entry name" value="Ribosome hibernation promotion factor-like"/>
    <property type="match status" value="1"/>
</dbReference>
<dbReference type="GO" id="GO:0022627">
    <property type="term" value="C:cytosolic small ribosomal subunit"/>
    <property type="evidence" value="ECO:0007669"/>
    <property type="project" value="TreeGrafter"/>
</dbReference>
<dbReference type="CDD" id="cd00552">
    <property type="entry name" value="RaiA"/>
    <property type="match status" value="1"/>
</dbReference>
<dbReference type="InterPro" id="IPR038416">
    <property type="entry name" value="Ribosom_S30AE_C_sf"/>
</dbReference>
<dbReference type="NCBIfam" id="TIGR00741">
    <property type="entry name" value="yfiA"/>
    <property type="match status" value="1"/>
</dbReference>
<comment type="subcellular location">
    <subcellularLocation>
        <location evidence="3">Cytoplasm</location>
    </subcellularLocation>
</comment>
<evidence type="ECO:0000313" key="7">
    <source>
        <dbReference type="Proteomes" id="UP000316706"/>
    </source>
</evidence>
<dbReference type="PANTHER" id="PTHR33231">
    <property type="entry name" value="30S RIBOSOMAL PROTEIN"/>
    <property type="match status" value="1"/>
</dbReference>
<reference evidence="6 7" key="1">
    <citation type="submission" date="2019-06" db="EMBL/GenBank/DDBJ databases">
        <title>Sequencing the genomes of 1000 actinobacteria strains.</title>
        <authorList>
            <person name="Klenk H.-P."/>
        </authorList>
    </citation>
    <scope>NUCLEOTIDE SEQUENCE [LARGE SCALE GENOMIC DNA]</scope>
    <source>
        <strain evidence="6 7">DSM 45043</strain>
    </source>
</reference>
<dbReference type="InterPro" id="IPR034694">
    <property type="entry name" value="HPF_long/plastid"/>
</dbReference>
<gene>
    <name evidence="3" type="primary">hpf</name>
    <name evidence="6" type="ORF">FHX41_1008</name>
</gene>
<organism evidence="6 7">
    <name type="scientific">Actinomadura hallensis</name>
    <dbReference type="NCBI Taxonomy" id="337895"/>
    <lineage>
        <taxon>Bacteria</taxon>
        <taxon>Bacillati</taxon>
        <taxon>Actinomycetota</taxon>
        <taxon>Actinomycetes</taxon>
        <taxon>Streptosporangiales</taxon>
        <taxon>Thermomonosporaceae</taxon>
        <taxon>Actinomadura</taxon>
    </lineage>
</organism>
<feature type="region of interest" description="Disordered" evidence="4">
    <location>
        <begin position="1"/>
        <end position="29"/>
    </location>
</feature>
<proteinExistence type="inferred from homology"/>
<dbReference type="Pfam" id="PF02482">
    <property type="entry name" value="Ribosomal_S30AE"/>
    <property type="match status" value="1"/>
</dbReference>
<feature type="domain" description="Sigma 54 modulation/S30EA ribosomal protein C-terminal" evidence="5">
    <location>
        <begin position="187"/>
        <end position="240"/>
    </location>
</feature>
<dbReference type="InterPro" id="IPR036567">
    <property type="entry name" value="RHF-like"/>
</dbReference>
<evidence type="ECO:0000256" key="2">
    <source>
        <dbReference type="ARBA" id="ARBA00022845"/>
    </source>
</evidence>
<dbReference type="InterPro" id="IPR050574">
    <property type="entry name" value="HPF/YfiA_ribosome-assoc"/>
</dbReference>
<feature type="compositionally biased region" description="Basic and acidic residues" evidence="4">
    <location>
        <begin position="7"/>
        <end position="17"/>
    </location>
</feature>
<evidence type="ECO:0000256" key="4">
    <source>
        <dbReference type="SAM" id="MobiDB-lite"/>
    </source>
</evidence>
<dbReference type="GO" id="GO:0045900">
    <property type="term" value="P:negative regulation of translational elongation"/>
    <property type="evidence" value="ECO:0007669"/>
    <property type="project" value="TreeGrafter"/>
</dbReference>
<dbReference type="EMBL" id="VFPO01000001">
    <property type="protein sequence ID" value="TQM67395.1"/>
    <property type="molecule type" value="Genomic_DNA"/>
</dbReference>
<dbReference type="AlphaFoldDB" id="A0A543I9Z3"/>
<feature type="compositionally biased region" description="Low complexity" evidence="4">
    <location>
        <begin position="154"/>
        <end position="171"/>
    </location>
</feature>
<dbReference type="FunFam" id="3.30.505.50:FF:000002">
    <property type="entry name" value="Ribosome hibernation promoting factor"/>
    <property type="match status" value="1"/>
</dbReference>